<name>A0A1X7KRH4_9SPHI</name>
<dbReference type="AlphaFoldDB" id="A0A1X7KRH4"/>
<gene>
    <name evidence="8" type="ORF">SAMN05660862_3117</name>
</gene>
<evidence type="ECO:0000256" key="4">
    <source>
        <dbReference type="ARBA" id="ARBA00023136"/>
    </source>
</evidence>
<comment type="similarity">
    <text evidence="2">Belongs to the SusD family.</text>
</comment>
<dbReference type="InterPro" id="IPR011990">
    <property type="entry name" value="TPR-like_helical_dom_sf"/>
</dbReference>
<evidence type="ECO:0000313" key="8">
    <source>
        <dbReference type="EMBL" id="SMG43760.1"/>
    </source>
</evidence>
<accession>A0A1X7KRH4</accession>
<dbReference type="STRING" id="561061.SAMN05660862_3117"/>
<feature type="domain" description="RagB/SusD" evidence="6">
    <location>
        <begin position="354"/>
        <end position="445"/>
    </location>
</feature>
<dbReference type="RefSeq" id="WP_085473821.1">
    <property type="nucleotide sequence ID" value="NZ_CP038029.1"/>
</dbReference>
<dbReference type="OrthoDB" id="1097962at2"/>
<comment type="subcellular location">
    <subcellularLocation>
        <location evidence="1">Cell outer membrane</location>
    </subcellularLocation>
</comment>
<evidence type="ECO:0000256" key="2">
    <source>
        <dbReference type="ARBA" id="ARBA00006275"/>
    </source>
</evidence>
<dbReference type="Pfam" id="PF14322">
    <property type="entry name" value="SusD-like_3"/>
    <property type="match status" value="1"/>
</dbReference>
<dbReference type="InterPro" id="IPR012944">
    <property type="entry name" value="SusD_RagB_dom"/>
</dbReference>
<evidence type="ECO:0000256" key="1">
    <source>
        <dbReference type="ARBA" id="ARBA00004442"/>
    </source>
</evidence>
<evidence type="ECO:0000256" key="5">
    <source>
        <dbReference type="ARBA" id="ARBA00023237"/>
    </source>
</evidence>
<dbReference type="InterPro" id="IPR033985">
    <property type="entry name" value="SusD-like_N"/>
</dbReference>
<dbReference type="GO" id="GO:0009279">
    <property type="term" value="C:cell outer membrane"/>
    <property type="evidence" value="ECO:0007669"/>
    <property type="project" value="UniProtKB-SubCell"/>
</dbReference>
<keyword evidence="9" id="KW-1185">Reference proteome</keyword>
<dbReference type="Proteomes" id="UP000192980">
    <property type="component" value="Unassembled WGS sequence"/>
</dbReference>
<organism evidence="8 9">
    <name type="scientific">Sphingobacterium psychroaquaticum</name>
    <dbReference type="NCBI Taxonomy" id="561061"/>
    <lineage>
        <taxon>Bacteria</taxon>
        <taxon>Pseudomonadati</taxon>
        <taxon>Bacteroidota</taxon>
        <taxon>Sphingobacteriia</taxon>
        <taxon>Sphingobacteriales</taxon>
        <taxon>Sphingobacteriaceae</taxon>
        <taxon>Sphingobacterium</taxon>
    </lineage>
</organism>
<evidence type="ECO:0000259" key="7">
    <source>
        <dbReference type="Pfam" id="PF14322"/>
    </source>
</evidence>
<proteinExistence type="inferred from homology"/>
<sequence length="481" mass="55004">MKRNTIKLVLPIITILCGLLSCNKYLDVKPEGFIDEEEAYRNESTVNARLNNAYISLASSSLYGENMTMSTVEALGQRFNLVEDNKYYQVSKYNYTTAESKNLMEQIWKKAYTTILDVNEFAEGLDKHYQRAGLSETTRDIYKGEAIAIRAFIHFDLLRLFGPVYKTDATNIAIPYNKTTKSGTLKLLTGKEVIEEVLADLKLAEQLLLNDPILKNGPMPGTIVGANNFMRNRNYRFNYYAVKALQARVNLYIDDKPTALLAAKEVIGVSNFFPWTTVQNAVSEKENPDRVYTTEMVFGIQNSNLYARYNDLFSPALTGANILSTNQTRLNEWYENNGNDYRFNPFWVVPSDGSKTYRTFIKYQDIVDKTKVYRFSMPLLRLSEVYLIAAETEPIASQALEYLNKVRNQRGILSLSGTVNMDTEIQKEYRKEFFGEGQLFFYHKRRNLPNIPNGAANTGNIVMSKNTYVVPLPDSETQPRQ</sequence>
<protein>
    <submittedName>
        <fullName evidence="8">SusD family protein</fullName>
    </submittedName>
</protein>
<dbReference type="PROSITE" id="PS51257">
    <property type="entry name" value="PROKAR_LIPOPROTEIN"/>
    <property type="match status" value="1"/>
</dbReference>
<evidence type="ECO:0000313" key="9">
    <source>
        <dbReference type="Proteomes" id="UP000192980"/>
    </source>
</evidence>
<evidence type="ECO:0000259" key="6">
    <source>
        <dbReference type="Pfam" id="PF07980"/>
    </source>
</evidence>
<dbReference type="SUPFAM" id="SSF48452">
    <property type="entry name" value="TPR-like"/>
    <property type="match status" value="1"/>
</dbReference>
<keyword evidence="4" id="KW-0472">Membrane</keyword>
<keyword evidence="3" id="KW-0732">Signal</keyword>
<reference evidence="8 9" key="1">
    <citation type="submission" date="2017-04" db="EMBL/GenBank/DDBJ databases">
        <authorList>
            <person name="Afonso C.L."/>
            <person name="Miller P.J."/>
            <person name="Scott M.A."/>
            <person name="Spackman E."/>
            <person name="Goraichik I."/>
            <person name="Dimitrov K.M."/>
            <person name="Suarez D.L."/>
            <person name="Swayne D.E."/>
        </authorList>
    </citation>
    <scope>NUCLEOTIDE SEQUENCE [LARGE SCALE GENOMIC DNA]</scope>
    <source>
        <strain evidence="8 9">DSM 22418</strain>
    </source>
</reference>
<feature type="domain" description="SusD-like N-terminal" evidence="7">
    <location>
        <begin position="24"/>
        <end position="211"/>
    </location>
</feature>
<keyword evidence="5" id="KW-0998">Cell outer membrane</keyword>
<dbReference type="EMBL" id="FXAU01000006">
    <property type="protein sequence ID" value="SMG43760.1"/>
    <property type="molecule type" value="Genomic_DNA"/>
</dbReference>
<dbReference type="Pfam" id="PF07980">
    <property type="entry name" value="SusD_RagB"/>
    <property type="match status" value="1"/>
</dbReference>
<evidence type="ECO:0000256" key="3">
    <source>
        <dbReference type="ARBA" id="ARBA00022729"/>
    </source>
</evidence>
<dbReference type="Gene3D" id="1.25.40.390">
    <property type="match status" value="1"/>
</dbReference>